<evidence type="ECO:0000256" key="3">
    <source>
        <dbReference type="ARBA" id="ARBA00023082"/>
    </source>
</evidence>
<dbReference type="InterPro" id="IPR013325">
    <property type="entry name" value="RNA_pol_sigma_r2"/>
</dbReference>
<dbReference type="InterPro" id="IPR013324">
    <property type="entry name" value="RNA_pol_sigma_r3/r4-like"/>
</dbReference>
<dbReference type="SUPFAM" id="SSF88946">
    <property type="entry name" value="Sigma2 domain of RNA polymerase sigma factors"/>
    <property type="match status" value="1"/>
</dbReference>
<feature type="domain" description="RNA polymerase sigma-70 region 2" evidence="5">
    <location>
        <begin position="24"/>
        <end position="92"/>
    </location>
</feature>
<dbReference type="InterPro" id="IPR007627">
    <property type="entry name" value="RNA_pol_sigma70_r2"/>
</dbReference>
<dbReference type="Gene3D" id="1.10.10.10">
    <property type="entry name" value="Winged helix-like DNA-binding domain superfamily/Winged helix DNA-binding domain"/>
    <property type="match status" value="1"/>
</dbReference>
<evidence type="ECO:0000256" key="4">
    <source>
        <dbReference type="ARBA" id="ARBA00023163"/>
    </source>
</evidence>
<evidence type="ECO:0000259" key="6">
    <source>
        <dbReference type="Pfam" id="PF08281"/>
    </source>
</evidence>
<dbReference type="InterPro" id="IPR036388">
    <property type="entry name" value="WH-like_DNA-bd_sf"/>
</dbReference>
<keyword evidence="4" id="KW-0804">Transcription</keyword>
<dbReference type="Gene3D" id="1.10.1740.10">
    <property type="match status" value="1"/>
</dbReference>
<dbReference type="GO" id="GO:0003677">
    <property type="term" value="F:DNA binding"/>
    <property type="evidence" value="ECO:0007669"/>
    <property type="project" value="InterPro"/>
</dbReference>
<evidence type="ECO:0000259" key="5">
    <source>
        <dbReference type="Pfam" id="PF04542"/>
    </source>
</evidence>
<evidence type="ECO:0000313" key="7">
    <source>
        <dbReference type="EMBL" id="GJD92392.1"/>
    </source>
</evidence>
<dbReference type="CDD" id="cd06171">
    <property type="entry name" value="Sigma70_r4"/>
    <property type="match status" value="1"/>
</dbReference>
<dbReference type="Pfam" id="PF08281">
    <property type="entry name" value="Sigma70_r4_2"/>
    <property type="match status" value="1"/>
</dbReference>
<evidence type="ECO:0000256" key="1">
    <source>
        <dbReference type="ARBA" id="ARBA00010641"/>
    </source>
</evidence>
<name>A0AAV4ZV36_9HYPH</name>
<dbReference type="NCBIfam" id="TIGR02937">
    <property type="entry name" value="sigma70-ECF"/>
    <property type="match status" value="1"/>
</dbReference>
<dbReference type="SUPFAM" id="SSF88659">
    <property type="entry name" value="Sigma3 and sigma4 domains of RNA polymerase sigma factors"/>
    <property type="match status" value="1"/>
</dbReference>
<comment type="caution">
    <text evidence="7">The sequence shown here is derived from an EMBL/GenBank/DDBJ whole genome shotgun (WGS) entry which is preliminary data.</text>
</comment>
<dbReference type="InterPro" id="IPR039425">
    <property type="entry name" value="RNA_pol_sigma-70-like"/>
</dbReference>
<gene>
    <name evidence="7" type="primary">sigK_3</name>
    <name evidence="7" type="ORF">BHAOGJBA_5946</name>
</gene>
<evidence type="ECO:0000256" key="2">
    <source>
        <dbReference type="ARBA" id="ARBA00023015"/>
    </source>
</evidence>
<reference evidence="7" key="1">
    <citation type="journal article" date="2016" name="Front. Microbiol.">
        <title>Genome Sequence of the Piezophilic, Mesophilic Sulfate-Reducing Bacterium Desulfovibrio indicus J2T.</title>
        <authorList>
            <person name="Cao J."/>
            <person name="Maignien L."/>
            <person name="Shao Z."/>
            <person name="Alain K."/>
            <person name="Jebbar M."/>
        </authorList>
    </citation>
    <scope>NUCLEOTIDE SEQUENCE</scope>
    <source>
        <strain evidence="7">DSM 16372</strain>
    </source>
</reference>
<dbReference type="PANTHER" id="PTHR43133">
    <property type="entry name" value="RNA POLYMERASE ECF-TYPE SIGMA FACTO"/>
    <property type="match status" value="1"/>
</dbReference>
<keyword evidence="3" id="KW-0731">Sigma factor</keyword>
<proteinExistence type="inferred from homology"/>
<dbReference type="Proteomes" id="UP001055247">
    <property type="component" value="Unassembled WGS sequence"/>
</dbReference>
<sequence length="179" mass="19721">MEPFDHASALEGCARQDPASLRRLYDREAGFLLAVALRIVRRRDVAVEVVHDSFLDIWERAGSFDSSRGAGRAWIASIVRHRALKYIRAAGRETDIDEAKTAEIVDTAPDPFAALAAAQDGARLHACLAKLDADRRRVILLAYVEGLSQSEIAERLATPLGTVKAWVRRSLIALKDCLS</sequence>
<protein>
    <submittedName>
        <fullName evidence="7">ECF RNA polymerase sigma factor SigK</fullName>
    </submittedName>
</protein>
<comment type="similarity">
    <text evidence="1">Belongs to the sigma-70 factor family. ECF subfamily.</text>
</comment>
<dbReference type="Pfam" id="PF04542">
    <property type="entry name" value="Sigma70_r2"/>
    <property type="match status" value="1"/>
</dbReference>
<feature type="domain" description="RNA polymerase sigma factor 70 region 4 type 2" evidence="6">
    <location>
        <begin position="123"/>
        <end position="173"/>
    </location>
</feature>
<accession>A0AAV4ZV36</accession>
<dbReference type="InterPro" id="IPR013249">
    <property type="entry name" value="RNA_pol_sigma70_r4_t2"/>
</dbReference>
<dbReference type="GO" id="GO:0006352">
    <property type="term" value="P:DNA-templated transcription initiation"/>
    <property type="evidence" value="ECO:0007669"/>
    <property type="project" value="InterPro"/>
</dbReference>
<reference evidence="7" key="2">
    <citation type="submission" date="2021-08" db="EMBL/GenBank/DDBJ databases">
        <authorList>
            <person name="Tani A."/>
            <person name="Ola A."/>
            <person name="Ogura Y."/>
            <person name="Katsura K."/>
            <person name="Hayashi T."/>
        </authorList>
    </citation>
    <scope>NUCLEOTIDE SEQUENCE</scope>
    <source>
        <strain evidence="7">DSM 16372</strain>
    </source>
</reference>
<dbReference type="AlphaFoldDB" id="A0AAV4ZV36"/>
<dbReference type="PANTHER" id="PTHR43133:SF62">
    <property type="entry name" value="RNA POLYMERASE SIGMA FACTOR SIGZ"/>
    <property type="match status" value="1"/>
</dbReference>
<evidence type="ECO:0000313" key="8">
    <source>
        <dbReference type="Proteomes" id="UP001055247"/>
    </source>
</evidence>
<keyword evidence="8" id="KW-1185">Reference proteome</keyword>
<dbReference type="EMBL" id="BPQO01000043">
    <property type="protein sequence ID" value="GJD92392.1"/>
    <property type="molecule type" value="Genomic_DNA"/>
</dbReference>
<keyword evidence="2" id="KW-0805">Transcription regulation</keyword>
<dbReference type="RefSeq" id="WP_066921309.1">
    <property type="nucleotide sequence ID" value="NZ_BPQO01000043.1"/>
</dbReference>
<organism evidence="7 8">
    <name type="scientific">Methylobacterium hispanicum</name>
    <dbReference type="NCBI Taxonomy" id="270350"/>
    <lineage>
        <taxon>Bacteria</taxon>
        <taxon>Pseudomonadati</taxon>
        <taxon>Pseudomonadota</taxon>
        <taxon>Alphaproteobacteria</taxon>
        <taxon>Hyphomicrobiales</taxon>
        <taxon>Methylobacteriaceae</taxon>
        <taxon>Methylobacterium</taxon>
    </lineage>
</organism>
<dbReference type="GO" id="GO:0016987">
    <property type="term" value="F:sigma factor activity"/>
    <property type="evidence" value="ECO:0007669"/>
    <property type="project" value="UniProtKB-KW"/>
</dbReference>
<dbReference type="InterPro" id="IPR014284">
    <property type="entry name" value="RNA_pol_sigma-70_dom"/>
</dbReference>